<sequence length="687" mass="76743">MAVLDAVDYTMVALYFLIIILIAIISTFIKHSRKTTEGYFLAGKSVTWWGVGASLFASNIGSFHFIGLAGSGAAVGIAVISYEWSAVWILLLLGWYFVPVYLKANVFTLPEYIEKRFDSKLLRIYFSVLSLFLYCFTKISVDLYSGAIVLENTLELNFYISTLILLVITGAYTIFGGLTAVIYTEVTQTMLMLAGALVLSVISLVKIGGVSALYQKFPTTFNGSFPNGSFNTCFDASQSFHIFRPLSDPQFPWAGLLFGLPISGIWYWCTDQVEVQRVLSARDKQHAQGGTILAGFLKLSIILLIVFPGMIARVLFTDEVACKDCSNKAYILLILRLLPSPLRGLMLAVVLAALMSSLASTFNSSSTLITIDVWKFIRPKASTKELIIIGQIVVVFVIIVSVAWLPVIQLTQNGQLFVYIQIISAYLSPPIAVSFTIGLAWKRGNKWGAMVGSFIGTLFGVIKLSLDLIYGVPDTLSCEVDTRPAFVNINYLYFAVILLFISAVPNVIVSLLTPKVDIQDIHRYVFNWRDLLPYNEVCFKRKDDSDRVRTEYSNLSESVRYSKSNQIDNPGEIDDVPLEADNTCKEEKVTIIDNVEKASGNDIIIHEDTIALIPNDQPNQSEKQDKISNFREKVIKLFKRLDIFEILGNFAEKKFGLKYLCLFRIVLLYSFACILILTCSSLYAIYL</sequence>
<keyword evidence="3 7" id="KW-0812">Transmembrane</keyword>
<keyword evidence="5 7" id="KW-0472">Membrane</keyword>
<proteinExistence type="inferred from homology"/>
<feature type="transmembrane region" description="Helical" evidence="7">
    <location>
        <begin position="386"/>
        <end position="405"/>
    </location>
</feature>
<gene>
    <name evidence="8" type="ORF">LOD99_15851</name>
</gene>
<dbReference type="InterPro" id="IPR001734">
    <property type="entry name" value="Na/solute_symporter"/>
</dbReference>
<name>A0AAV7K7Y2_9METZ</name>
<feature type="transmembrane region" description="Helical" evidence="7">
    <location>
        <begin position="86"/>
        <end position="109"/>
    </location>
</feature>
<evidence type="ECO:0000313" key="9">
    <source>
        <dbReference type="Proteomes" id="UP001165289"/>
    </source>
</evidence>
<protein>
    <submittedName>
        <fullName evidence="8">Sodium/myo-inositol cotransporter 2</fullName>
    </submittedName>
</protein>
<feature type="transmembrane region" description="Helical" evidence="7">
    <location>
        <begin position="159"/>
        <end position="183"/>
    </location>
</feature>
<dbReference type="PROSITE" id="PS50283">
    <property type="entry name" value="NA_SOLUT_SYMP_3"/>
    <property type="match status" value="1"/>
</dbReference>
<dbReference type="AlphaFoldDB" id="A0AAV7K7Y2"/>
<evidence type="ECO:0000256" key="6">
    <source>
        <dbReference type="RuleBase" id="RU362091"/>
    </source>
</evidence>
<feature type="transmembrane region" description="Helical" evidence="7">
    <location>
        <begin position="121"/>
        <end position="139"/>
    </location>
</feature>
<feature type="transmembrane region" description="Helical" evidence="7">
    <location>
        <begin position="12"/>
        <end position="29"/>
    </location>
</feature>
<evidence type="ECO:0000256" key="3">
    <source>
        <dbReference type="ARBA" id="ARBA00022692"/>
    </source>
</evidence>
<dbReference type="Proteomes" id="UP001165289">
    <property type="component" value="Unassembled WGS sequence"/>
</dbReference>
<feature type="transmembrane region" description="Helical" evidence="7">
    <location>
        <begin position="491"/>
        <end position="513"/>
    </location>
</feature>
<feature type="transmembrane region" description="Helical" evidence="7">
    <location>
        <begin position="417"/>
        <end position="440"/>
    </location>
</feature>
<evidence type="ECO:0000256" key="7">
    <source>
        <dbReference type="SAM" id="Phobius"/>
    </source>
</evidence>
<feature type="transmembrane region" description="Helical" evidence="7">
    <location>
        <begin position="49"/>
        <end position="80"/>
    </location>
</feature>
<dbReference type="PANTHER" id="PTHR11819">
    <property type="entry name" value="SOLUTE CARRIER FAMILY 5"/>
    <property type="match status" value="1"/>
</dbReference>
<comment type="similarity">
    <text evidence="2 6">Belongs to the sodium:solute symporter (SSF) (TC 2.A.21) family.</text>
</comment>
<comment type="caution">
    <text evidence="8">The sequence shown here is derived from an EMBL/GenBank/DDBJ whole genome shotgun (WGS) entry which is preliminary data.</text>
</comment>
<dbReference type="InterPro" id="IPR038377">
    <property type="entry name" value="Na/Glc_symporter_sf"/>
</dbReference>
<feature type="transmembrane region" description="Helical" evidence="7">
    <location>
        <begin position="190"/>
        <end position="214"/>
    </location>
</feature>
<dbReference type="CDD" id="cd10329">
    <property type="entry name" value="SLC5sbd_SGLT1-like"/>
    <property type="match status" value="1"/>
</dbReference>
<dbReference type="PANTHER" id="PTHR11819:SF195">
    <property type="entry name" value="SODIUM_GLUCOSE COTRANSPORTER 4"/>
    <property type="match status" value="1"/>
</dbReference>
<dbReference type="GO" id="GO:0005886">
    <property type="term" value="C:plasma membrane"/>
    <property type="evidence" value="ECO:0007669"/>
    <property type="project" value="TreeGrafter"/>
</dbReference>
<evidence type="ECO:0000256" key="4">
    <source>
        <dbReference type="ARBA" id="ARBA00022989"/>
    </source>
</evidence>
<evidence type="ECO:0000256" key="1">
    <source>
        <dbReference type="ARBA" id="ARBA00004141"/>
    </source>
</evidence>
<feature type="transmembrane region" description="Helical" evidence="7">
    <location>
        <begin position="662"/>
        <end position="686"/>
    </location>
</feature>
<feature type="transmembrane region" description="Helical" evidence="7">
    <location>
        <begin position="345"/>
        <end position="374"/>
    </location>
</feature>
<dbReference type="Gene3D" id="1.20.1730.10">
    <property type="entry name" value="Sodium/glucose cotransporter"/>
    <property type="match status" value="1"/>
</dbReference>
<feature type="transmembrane region" description="Helical" evidence="7">
    <location>
        <begin position="251"/>
        <end position="269"/>
    </location>
</feature>
<comment type="subcellular location">
    <subcellularLocation>
        <location evidence="1">Membrane</location>
        <topology evidence="1">Multi-pass membrane protein</topology>
    </subcellularLocation>
</comment>
<keyword evidence="4 7" id="KW-1133">Transmembrane helix</keyword>
<accession>A0AAV7K7Y2</accession>
<evidence type="ECO:0000256" key="2">
    <source>
        <dbReference type="ARBA" id="ARBA00006434"/>
    </source>
</evidence>
<keyword evidence="9" id="KW-1185">Reference proteome</keyword>
<evidence type="ECO:0000256" key="5">
    <source>
        <dbReference type="ARBA" id="ARBA00023136"/>
    </source>
</evidence>
<feature type="transmembrane region" description="Helical" evidence="7">
    <location>
        <begin position="447"/>
        <end position="471"/>
    </location>
</feature>
<feature type="transmembrane region" description="Helical" evidence="7">
    <location>
        <begin position="290"/>
        <end position="311"/>
    </location>
</feature>
<dbReference type="GO" id="GO:0005412">
    <property type="term" value="F:D-glucose:sodium symporter activity"/>
    <property type="evidence" value="ECO:0007669"/>
    <property type="project" value="TreeGrafter"/>
</dbReference>
<dbReference type="EMBL" id="JAKMXF010000122">
    <property type="protein sequence ID" value="KAI6657065.1"/>
    <property type="molecule type" value="Genomic_DNA"/>
</dbReference>
<evidence type="ECO:0000313" key="8">
    <source>
        <dbReference type="EMBL" id="KAI6657065.1"/>
    </source>
</evidence>
<organism evidence="8 9">
    <name type="scientific">Oopsacas minuta</name>
    <dbReference type="NCBI Taxonomy" id="111878"/>
    <lineage>
        <taxon>Eukaryota</taxon>
        <taxon>Metazoa</taxon>
        <taxon>Porifera</taxon>
        <taxon>Hexactinellida</taxon>
        <taxon>Hexasterophora</taxon>
        <taxon>Lyssacinosida</taxon>
        <taxon>Leucopsacidae</taxon>
        <taxon>Oopsacas</taxon>
    </lineage>
</organism>
<dbReference type="NCBIfam" id="TIGR00813">
    <property type="entry name" value="sss"/>
    <property type="match status" value="1"/>
</dbReference>
<dbReference type="Pfam" id="PF00474">
    <property type="entry name" value="SSF"/>
    <property type="match status" value="1"/>
</dbReference>
<reference evidence="8 9" key="1">
    <citation type="journal article" date="2023" name="BMC Biol.">
        <title>The compact genome of the sponge Oopsacas minuta (Hexactinellida) is lacking key metazoan core genes.</title>
        <authorList>
            <person name="Santini S."/>
            <person name="Schenkelaars Q."/>
            <person name="Jourda C."/>
            <person name="Duchesne M."/>
            <person name="Belahbib H."/>
            <person name="Rocher C."/>
            <person name="Selva M."/>
            <person name="Riesgo A."/>
            <person name="Vervoort M."/>
            <person name="Leys S.P."/>
            <person name="Kodjabachian L."/>
            <person name="Le Bivic A."/>
            <person name="Borchiellini C."/>
            <person name="Claverie J.M."/>
            <person name="Renard E."/>
        </authorList>
    </citation>
    <scope>NUCLEOTIDE SEQUENCE [LARGE SCALE GENOMIC DNA]</scope>
    <source>
        <strain evidence="8">SPO-2</strain>
    </source>
</reference>